<comment type="caution">
    <text evidence="1">The sequence shown here is derived from an EMBL/GenBank/DDBJ whole genome shotgun (WGS) entry which is preliminary data.</text>
</comment>
<accession>A0A9D9E0S5</accession>
<evidence type="ECO:0000313" key="2">
    <source>
        <dbReference type="Proteomes" id="UP000823611"/>
    </source>
</evidence>
<proteinExistence type="predicted"/>
<reference evidence="1" key="1">
    <citation type="submission" date="2020-10" db="EMBL/GenBank/DDBJ databases">
        <authorList>
            <person name="Gilroy R."/>
        </authorList>
    </citation>
    <scope>NUCLEOTIDE SEQUENCE</scope>
    <source>
        <strain evidence="1">F6-4510</strain>
    </source>
</reference>
<gene>
    <name evidence="1" type="ORF">IAC55_06125</name>
</gene>
<dbReference type="EMBL" id="JADIMX010000115">
    <property type="protein sequence ID" value="MBO8434879.1"/>
    <property type="molecule type" value="Genomic_DNA"/>
</dbReference>
<dbReference type="AlphaFoldDB" id="A0A9D9E0S5"/>
<organism evidence="1 2">
    <name type="scientific">Candidatus Fimicola merdigallinarum</name>
    <dbReference type="NCBI Taxonomy" id="2840819"/>
    <lineage>
        <taxon>Bacteria</taxon>
        <taxon>Bacillati</taxon>
        <taxon>Bacillota</taxon>
        <taxon>Clostridia</taxon>
        <taxon>Lachnospirales</taxon>
        <taxon>Lachnospiraceae</taxon>
        <taxon>Lachnospiraceae incertae sedis</taxon>
        <taxon>Candidatus Fimicola</taxon>
    </lineage>
</organism>
<evidence type="ECO:0000313" key="1">
    <source>
        <dbReference type="EMBL" id="MBO8434879.1"/>
    </source>
</evidence>
<name>A0A9D9E0S5_9FIRM</name>
<reference evidence="1" key="2">
    <citation type="journal article" date="2021" name="PeerJ">
        <title>Extensive microbial diversity within the chicken gut microbiome revealed by metagenomics and culture.</title>
        <authorList>
            <person name="Gilroy R."/>
            <person name="Ravi A."/>
            <person name="Getino M."/>
            <person name="Pursley I."/>
            <person name="Horton D.L."/>
            <person name="Alikhan N.F."/>
            <person name="Baker D."/>
            <person name="Gharbi K."/>
            <person name="Hall N."/>
            <person name="Watson M."/>
            <person name="Adriaenssens E.M."/>
            <person name="Foster-Nyarko E."/>
            <person name="Jarju S."/>
            <person name="Secka A."/>
            <person name="Antonio M."/>
            <person name="Oren A."/>
            <person name="Chaudhuri R.R."/>
            <person name="La Ragione R."/>
            <person name="Hildebrand F."/>
            <person name="Pallen M.J."/>
        </authorList>
    </citation>
    <scope>NUCLEOTIDE SEQUENCE</scope>
    <source>
        <strain evidence="1">F6-4510</strain>
    </source>
</reference>
<sequence>MENLTDGNKIKSMLDSFGFNSDGISSDDILSAMKKVEKIKAFMDSQATVEEAKPIAQKSDNIYDSNKFIYASIPFLNEEYQRSIYTVVKLMELKRAFDMPVISIQSKTSQKSSFERRRELLNTIREYIPKEDATKLDNILRFMEMRRLMNIKEEMSFE</sequence>
<dbReference type="Proteomes" id="UP000823611">
    <property type="component" value="Unassembled WGS sequence"/>
</dbReference>
<protein>
    <submittedName>
        <fullName evidence="1">Uncharacterized protein</fullName>
    </submittedName>
</protein>